<reference evidence="1" key="1">
    <citation type="submission" date="2016-08" db="EMBL/GenBank/DDBJ databases">
        <authorList>
            <person name="Seilhamer J.J."/>
        </authorList>
    </citation>
    <scope>NUCLEOTIDE SEQUENCE</scope>
    <source>
        <strain evidence="1">86</strain>
    </source>
</reference>
<dbReference type="EMBL" id="FMJE01000002">
    <property type="protein sequence ID" value="SCM79133.1"/>
    <property type="molecule type" value="Genomic_DNA"/>
</dbReference>
<proteinExistence type="predicted"/>
<gene>
    <name evidence="1" type="ORF">KL86SPO_20415</name>
</gene>
<accession>A0A212LNL4</accession>
<dbReference type="AlphaFoldDB" id="A0A212LNL4"/>
<evidence type="ECO:0000313" key="1">
    <source>
        <dbReference type="EMBL" id="SCM79133.1"/>
    </source>
</evidence>
<protein>
    <submittedName>
        <fullName evidence="1">Uncharacterized protein</fullName>
    </submittedName>
</protein>
<name>A0A212LNL4_9FIRM</name>
<dbReference type="RefSeq" id="WP_288183405.1">
    <property type="nucleotide sequence ID" value="NZ_LT608335.1"/>
</dbReference>
<sequence>MPGLKDAYDDEFNQESVRGALSAITNREVYSGRNRKEGRFYSNNLWMLEDLNYTDRMVQPVKKLNLHFLVDKINATQTSGHFRELEVIFSPLHFEEYIIKNNKLIINFFAVRPSDTGEGVYIGEKEWLSFIEEKLIELIHNSGV</sequence>
<organism evidence="1">
    <name type="scientific">uncultured Sporomusa sp</name>
    <dbReference type="NCBI Taxonomy" id="307249"/>
    <lineage>
        <taxon>Bacteria</taxon>
        <taxon>Bacillati</taxon>
        <taxon>Bacillota</taxon>
        <taxon>Negativicutes</taxon>
        <taxon>Selenomonadales</taxon>
        <taxon>Sporomusaceae</taxon>
        <taxon>Sporomusa</taxon>
        <taxon>environmental samples</taxon>
    </lineage>
</organism>